<feature type="domain" description="B box-type" evidence="4">
    <location>
        <begin position="34"/>
        <end position="73"/>
    </location>
</feature>
<evidence type="ECO:0000256" key="2">
    <source>
        <dbReference type="SAM" id="Coils"/>
    </source>
</evidence>
<evidence type="ECO:0000256" key="3">
    <source>
        <dbReference type="SAM" id="MobiDB-lite"/>
    </source>
</evidence>
<dbReference type="SUPFAM" id="SSF49899">
    <property type="entry name" value="Concanavalin A-like lectins/glucanases"/>
    <property type="match status" value="1"/>
</dbReference>
<gene>
    <name evidence="5" type="ORF">M0813_07007</name>
</gene>
<dbReference type="InterPro" id="IPR000315">
    <property type="entry name" value="Znf_B-box"/>
</dbReference>
<dbReference type="Proteomes" id="UP001150062">
    <property type="component" value="Unassembled WGS sequence"/>
</dbReference>
<dbReference type="CDD" id="cd19757">
    <property type="entry name" value="Bbox1"/>
    <property type="match status" value="1"/>
</dbReference>
<keyword evidence="6" id="KW-1185">Reference proteome</keyword>
<accession>A0ABQ8XCI4</accession>
<name>A0ABQ8XCI4_9EUKA</name>
<dbReference type="InterPro" id="IPR013320">
    <property type="entry name" value="ConA-like_dom_sf"/>
</dbReference>
<evidence type="ECO:0000313" key="5">
    <source>
        <dbReference type="EMBL" id="KAJ6230368.1"/>
    </source>
</evidence>
<feature type="region of interest" description="Disordered" evidence="3">
    <location>
        <begin position="1"/>
        <end position="22"/>
    </location>
</feature>
<keyword evidence="1" id="KW-0863">Zinc-finger</keyword>
<dbReference type="InterPro" id="IPR043136">
    <property type="entry name" value="B30.2/SPRY_sf"/>
</dbReference>
<keyword evidence="1" id="KW-0479">Metal-binding</keyword>
<protein>
    <submittedName>
        <fullName evidence="5">E3 ubiquitin-protein ligase trim</fullName>
    </submittedName>
</protein>
<feature type="compositionally biased region" description="Basic and acidic residues" evidence="3">
    <location>
        <begin position="13"/>
        <end position="22"/>
    </location>
</feature>
<dbReference type="PROSITE" id="PS50119">
    <property type="entry name" value="ZF_BBOX"/>
    <property type="match status" value="1"/>
</dbReference>
<sequence length="410" mass="49337">MNNSKNSQKKKQKSQDPKRSRDLRIPVEPLVPQCEVCEAKKADFYCTKCEFYYCKNCESQVHTPFFKKKHQEFIYKEPFIPPKSLNEYSNEISEKIKIILKKIQKDEKNNKKKIKISLENQKKIRQEIKDLANFIQNKSDLLIQKIQNSKINYLNLLKNIEIISNTKFTKILKEKEEKRIKINQKKKKIKNLKKLDKDEKKFKLILESNEIIEKETTEIEEREKKKRKKEKEKDKFDPKMNRRNIIQLKNENKTARNSSKYKWGKICGKKIYSSGKHKIKIKIDHFPNLENEINWIRLGVIKTENRQNYIQKGNYEDTYNFRTFWNGKKTQSRKIKKENGKWTKEKFPEEINFKKNDILKIFLDMDKKKISFKINEKNLGGWENIPEKVNFFAHLNHQKGGEEKNQITII</sequence>
<organism evidence="5 6">
    <name type="scientific">Anaeramoeba flamelloides</name>
    <dbReference type="NCBI Taxonomy" id="1746091"/>
    <lineage>
        <taxon>Eukaryota</taxon>
        <taxon>Metamonada</taxon>
        <taxon>Anaeramoebidae</taxon>
        <taxon>Anaeramoeba</taxon>
    </lineage>
</organism>
<reference evidence="5" key="1">
    <citation type="submission" date="2022-08" db="EMBL/GenBank/DDBJ databases">
        <title>Novel sulfate-reducing endosymbionts in the free-living metamonad Anaeramoeba.</title>
        <authorList>
            <person name="Jerlstrom-Hultqvist J."/>
            <person name="Cepicka I."/>
            <person name="Gallot-Lavallee L."/>
            <person name="Salas-Leiva D."/>
            <person name="Curtis B.A."/>
            <person name="Zahonova K."/>
            <person name="Pipaliya S."/>
            <person name="Dacks J."/>
            <person name="Roger A.J."/>
        </authorList>
    </citation>
    <scope>NUCLEOTIDE SEQUENCE</scope>
    <source>
        <strain evidence="5">Schooner1</strain>
    </source>
</reference>
<proteinExistence type="predicted"/>
<feature type="coiled-coil region" evidence="2">
    <location>
        <begin position="172"/>
        <end position="234"/>
    </location>
</feature>
<keyword evidence="1" id="KW-0862">Zinc</keyword>
<evidence type="ECO:0000256" key="1">
    <source>
        <dbReference type="PROSITE-ProRule" id="PRU00024"/>
    </source>
</evidence>
<evidence type="ECO:0000313" key="6">
    <source>
        <dbReference type="Proteomes" id="UP001150062"/>
    </source>
</evidence>
<dbReference type="EMBL" id="JAOAOG010000313">
    <property type="protein sequence ID" value="KAJ6230368.1"/>
    <property type="molecule type" value="Genomic_DNA"/>
</dbReference>
<comment type="caution">
    <text evidence="5">The sequence shown here is derived from an EMBL/GenBank/DDBJ whole genome shotgun (WGS) entry which is preliminary data.</text>
</comment>
<keyword evidence="2" id="KW-0175">Coiled coil</keyword>
<dbReference type="Gene3D" id="2.60.120.920">
    <property type="match status" value="1"/>
</dbReference>
<evidence type="ECO:0000259" key="4">
    <source>
        <dbReference type="PROSITE" id="PS50119"/>
    </source>
</evidence>